<gene>
    <name evidence="2" type="ORF">E6C70_08850</name>
</gene>
<organism evidence="2 3">
    <name type="scientific">Orlajensenia flava</name>
    <dbReference type="NCBI Taxonomy" id="2565934"/>
    <lineage>
        <taxon>Bacteria</taxon>
        <taxon>Bacillati</taxon>
        <taxon>Actinomycetota</taxon>
        <taxon>Actinomycetes</taxon>
        <taxon>Micrococcales</taxon>
        <taxon>Microbacteriaceae</taxon>
        <taxon>Orlajensenia</taxon>
    </lineage>
</organism>
<proteinExistence type="predicted"/>
<dbReference type="RefSeq" id="WP_136424167.1">
    <property type="nucleotide sequence ID" value="NZ_SSSN01000005.1"/>
</dbReference>
<dbReference type="AlphaFoldDB" id="A0A4S4FU74"/>
<name>A0A4S4FU74_9MICO</name>
<feature type="region of interest" description="Disordered" evidence="1">
    <location>
        <begin position="1"/>
        <end position="65"/>
    </location>
</feature>
<evidence type="ECO:0000313" key="3">
    <source>
        <dbReference type="Proteomes" id="UP000307380"/>
    </source>
</evidence>
<feature type="compositionally biased region" description="Pro residues" evidence="1">
    <location>
        <begin position="31"/>
        <end position="53"/>
    </location>
</feature>
<accession>A0A4S4FU74</accession>
<protein>
    <submittedName>
        <fullName evidence="2">Uncharacterized protein</fullName>
    </submittedName>
</protein>
<dbReference type="Proteomes" id="UP000307380">
    <property type="component" value="Unassembled WGS sequence"/>
</dbReference>
<comment type="caution">
    <text evidence="2">The sequence shown here is derived from an EMBL/GenBank/DDBJ whole genome shotgun (WGS) entry which is preliminary data.</text>
</comment>
<feature type="compositionally biased region" description="Polar residues" evidence="1">
    <location>
        <begin position="1"/>
        <end position="11"/>
    </location>
</feature>
<sequence length="65" mass="6675">MSDAELTSSIQPDHDAAIPDGTFDPGSEPNPAEPTEPNPVDPTEPNPIDPSEPNPIATEASGLAI</sequence>
<keyword evidence="3" id="KW-1185">Reference proteome</keyword>
<evidence type="ECO:0000256" key="1">
    <source>
        <dbReference type="SAM" id="MobiDB-lite"/>
    </source>
</evidence>
<evidence type="ECO:0000313" key="2">
    <source>
        <dbReference type="EMBL" id="THG34369.1"/>
    </source>
</evidence>
<reference evidence="2 3" key="1">
    <citation type="submission" date="2019-04" db="EMBL/GenBank/DDBJ databases">
        <authorList>
            <person name="Jiang L."/>
        </authorList>
    </citation>
    <scope>NUCLEOTIDE SEQUENCE [LARGE SCALE GENOMIC DNA]</scope>
    <source>
        <strain evidence="2 3">YIM 131861</strain>
    </source>
</reference>
<dbReference type="EMBL" id="SSSN01000005">
    <property type="protein sequence ID" value="THG34369.1"/>
    <property type="molecule type" value="Genomic_DNA"/>
</dbReference>